<accession>A0A151XJJ5</accession>
<feature type="compositionally biased region" description="Basic residues" evidence="1">
    <location>
        <begin position="33"/>
        <end position="46"/>
    </location>
</feature>
<organism evidence="2 3">
    <name type="scientific">Mycetomoellerius zeteki</name>
    <dbReference type="NCBI Taxonomy" id="64791"/>
    <lineage>
        <taxon>Eukaryota</taxon>
        <taxon>Metazoa</taxon>
        <taxon>Ecdysozoa</taxon>
        <taxon>Arthropoda</taxon>
        <taxon>Hexapoda</taxon>
        <taxon>Insecta</taxon>
        <taxon>Pterygota</taxon>
        <taxon>Neoptera</taxon>
        <taxon>Endopterygota</taxon>
        <taxon>Hymenoptera</taxon>
        <taxon>Apocrita</taxon>
        <taxon>Aculeata</taxon>
        <taxon>Formicoidea</taxon>
        <taxon>Formicidae</taxon>
        <taxon>Myrmicinae</taxon>
        <taxon>Mycetomoellerius</taxon>
    </lineage>
</organism>
<evidence type="ECO:0000313" key="2">
    <source>
        <dbReference type="EMBL" id="KYQ60448.1"/>
    </source>
</evidence>
<evidence type="ECO:0000256" key="1">
    <source>
        <dbReference type="SAM" id="MobiDB-lite"/>
    </source>
</evidence>
<feature type="compositionally biased region" description="Basic and acidic residues" evidence="1">
    <location>
        <begin position="47"/>
        <end position="75"/>
    </location>
</feature>
<name>A0A151XJJ5_9HYME</name>
<gene>
    <name evidence="2" type="ORF">ALC60_00431</name>
</gene>
<evidence type="ECO:0000313" key="3">
    <source>
        <dbReference type="Proteomes" id="UP000075809"/>
    </source>
</evidence>
<dbReference type="EMBL" id="KQ982074">
    <property type="protein sequence ID" value="KYQ60448.1"/>
    <property type="molecule type" value="Genomic_DNA"/>
</dbReference>
<dbReference type="AlphaFoldDB" id="A0A151XJJ5"/>
<protein>
    <submittedName>
        <fullName evidence="2">Uncharacterized protein</fullName>
    </submittedName>
</protein>
<reference evidence="2 3" key="1">
    <citation type="submission" date="2015-09" db="EMBL/GenBank/DDBJ databases">
        <title>Trachymyrmex zeteki WGS genome.</title>
        <authorList>
            <person name="Nygaard S."/>
            <person name="Hu H."/>
            <person name="Boomsma J."/>
            <person name="Zhang G."/>
        </authorList>
    </citation>
    <scope>NUCLEOTIDE SEQUENCE [LARGE SCALE GENOMIC DNA]</scope>
    <source>
        <strain evidence="2">Tzet28-1</strain>
        <tissue evidence="2">Whole body</tissue>
    </source>
</reference>
<keyword evidence="3" id="KW-1185">Reference proteome</keyword>
<feature type="region of interest" description="Disordered" evidence="1">
    <location>
        <begin position="31"/>
        <end position="83"/>
    </location>
</feature>
<dbReference type="Proteomes" id="UP000075809">
    <property type="component" value="Unassembled WGS sequence"/>
</dbReference>
<feature type="non-terminal residue" evidence="2">
    <location>
        <position position="1"/>
    </location>
</feature>
<sequence length="158" mass="17968">DAAEQARVRELPTSTVRGNCRRSVCDGGFPTRVSRHSLRSPARNRSRSHDDTRAIHPLPDRRTTGDERKTEKGENLARGISDHSGFAAPHDLDYLLISNYLKAIIHAHSRQLSHCDDSVNNYTSRDVNPMQGKPHDTLAWRNRHGRLKVVDFNERKVN</sequence>
<proteinExistence type="predicted"/>